<dbReference type="InterPro" id="IPR052178">
    <property type="entry name" value="Sec_Metab_Biosynth_SDR"/>
</dbReference>
<dbReference type="Pfam" id="PF00106">
    <property type="entry name" value="adh_short"/>
    <property type="match status" value="1"/>
</dbReference>
<dbReference type="InterPro" id="IPR020904">
    <property type="entry name" value="Sc_DH/Rdtase_CS"/>
</dbReference>
<dbReference type="SUPFAM" id="SSF51735">
    <property type="entry name" value="NAD(P)-binding Rossmann-fold domains"/>
    <property type="match status" value="1"/>
</dbReference>
<dbReference type="Gene3D" id="3.40.50.720">
    <property type="entry name" value="NAD(P)-binding Rossmann-like Domain"/>
    <property type="match status" value="1"/>
</dbReference>
<dbReference type="PRINTS" id="PR00081">
    <property type="entry name" value="GDHRDH"/>
</dbReference>
<organism evidence="4 5">
    <name type="scientific">Penicillium salamii</name>
    <dbReference type="NCBI Taxonomy" id="1612424"/>
    <lineage>
        <taxon>Eukaryota</taxon>
        <taxon>Fungi</taxon>
        <taxon>Dikarya</taxon>
        <taxon>Ascomycota</taxon>
        <taxon>Pezizomycotina</taxon>
        <taxon>Eurotiomycetes</taxon>
        <taxon>Eurotiomycetidae</taxon>
        <taxon>Eurotiales</taxon>
        <taxon>Aspergillaceae</taxon>
        <taxon>Penicillium</taxon>
    </lineage>
</organism>
<evidence type="ECO:0000256" key="3">
    <source>
        <dbReference type="ARBA" id="ARBA00023002"/>
    </source>
</evidence>
<comment type="similarity">
    <text evidence="1">Belongs to the short-chain dehydrogenases/reductases (SDR) family.</text>
</comment>
<name>A0A9W4INW3_9EURO</name>
<protein>
    <submittedName>
        <fullName evidence="4">Uncharacterized protein</fullName>
    </submittedName>
</protein>
<evidence type="ECO:0000313" key="4">
    <source>
        <dbReference type="EMBL" id="CAG8313933.1"/>
    </source>
</evidence>
<dbReference type="PANTHER" id="PTHR43618">
    <property type="entry name" value="7-ALPHA-HYDROXYSTEROID DEHYDROGENASE"/>
    <property type="match status" value="1"/>
</dbReference>
<dbReference type="EMBL" id="CAJVPD010000099">
    <property type="protein sequence ID" value="CAG8313933.1"/>
    <property type="molecule type" value="Genomic_DNA"/>
</dbReference>
<dbReference type="Proteomes" id="UP001152592">
    <property type="component" value="Unassembled WGS sequence"/>
</dbReference>
<dbReference type="PANTHER" id="PTHR43618:SF18">
    <property type="entry name" value="SHORT CHAIN DEHYDROGENASE_REDUCTASE FAMILY (AFU_ORTHOLOGUE AFUA_5G12480)"/>
    <property type="match status" value="1"/>
</dbReference>
<dbReference type="InterPro" id="IPR036291">
    <property type="entry name" value="NAD(P)-bd_dom_sf"/>
</dbReference>
<gene>
    <name evidence="4" type="ORF">PSALAMII_LOCUS2130</name>
</gene>
<keyword evidence="3" id="KW-0560">Oxidoreductase</keyword>
<sequence length="289" mass="30491">MSESLLTSNLFDVKGIVAVVTGGGSGLGLLITRALAVNGAKKVFILGRRKDVLEDAARDIGLDNVVPVQCDITNQQDLKAAVTLIEKDVGYINLLVANSGIGGPSGSAAPQASISQVQDVLFSIPMEEFTNTFHVNSTGVFYTIVAFLSLLDAGNNDKTYQNGRSQVIATSSIGGFHRKITAGFAYSISKAATTMLMKVLATYLVPYRIRANIICPGIFPTDLTASLIDEKEPTEEGAFPLDQIPAERAGLPEDIAGPLLYLASRAGAYCNGNCVITDGGRLSVLPATY</sequence>
<proteinExistence type="inferred from homology"/>
<dbReference type="OrthoDB" id="2962696at2759"/>
<evidence type="ECO:0000313" key="5">
    <source>
        <dbReference type="Proteomes" id="UP001152592"/>
    </source>
</evidence>
<dbReference type="InterPro" id="IPR002347">
    <property type="entry name" value="SDR_fam"/>
</dbReference>
<accession>A0A9W4INW3</accession>
<dbReference type="CDD" id="cd05233">
    <property type="entry name" value="SDR_c"/>
    <property type="match status" value="1"/>
</dbReference>
<comment type="caution">
    <text evidence="4">The sequence shown here is derived from an EMBL/GenBank/DDBJ whole genome shotgun (WGS) entry which is preliminary data.</text>
</comment>
<keyword evidence="2" id="KW-0521">NADP</keyword>
<dbReference type="GO" id="GO:0016491">
    <property type="term" value="F:oxidoreductase activity"/>
    <property type="evidence" value="ECO:0007669"/>
    <property type="project" value="UniProtKB-KW"/>
</dbReference>
<dbReference type="AlphaFoldDB" id="A0A9W4INW3"/>
<evidence type="ECO:0000256" key="1">
    <source>
        <dbReference type="ARBA" id="ARBA00006484"/>
    </source>
</evidence>
<dbReference type="PROSITE" id="PS00061">
    <property type="entry name" value="ADH_SHORT"/>
    <property type="match status" value="1"/>
</dbReference>
<reference evidence="4" key="1">
    <citation type="submission" date="2021-07" db="EMBL/GenBank/DDBJ databases">
        <authorList>
            <person name="Branca A.L. A."/>
        </authorList>
    </citation>
    <scope>NUCLEOTIDE SEQUENCE</scope>
</reference>
<evidence type="ECO:0000256" key="2">
    <source>
        <dbReference type="ARBA" id="ARBA00022857"/>
    </source>
</evidence>